<dbReference type="Gene3D" id="3.40.50.620">
    <property type="entry name" value="HUPs"/>
    <property type="match status" value="1"/>
</dbReference>
<sequence length="399" mass="42270">MSDIEIIPDKCVGCGACLASCPYGAISLQDNLAVIDDDKCTLCGACVASCGFDAILLRKDAVEKADISGFKGVWVFAEQKNGQVQSISYELMGEGRKLADALGVELAAVIMGKDIGPACQDLIQRGADKVYAADDPALEHFCDEPYARIMASLIKEYKPEIVLGGASTIGRALIPKVAIKARTGLTADCTSLAIDEERRILLQTRPAFGGNIMATIICPNHRPQMATVRHKVMKEAECDKTRQGQIIKKSYDKAALASRTSVAQVVEEATNMIKLTEADIIVSGGRGLKAPENFKLVEALARAVGGAVGASRAAVDAGWIPYSHQVGQTGKTVAPKLYIACGISGAIQHLVGMQSSDCIIAVNKDPEAPIFKVASFGIVGDVFEVLPALTKKLQETCGK</sequence>
<dbReference type="InterPro" id="IPR017900">
    <property type="entry name" value="4Fe4S_Fe_S_CS"/>
</dbReference>
<evidence type="ECO:0000256" key="9">
    <source>
        <dbReference type="PIRSR" id="PIRSR000089-1"/>
    </source>
</evidence>
<feature type="binding site" evidence="9">
    <location>
        <position position="363"/>
    </location>
    <ligand>
        <name>FAD</name>
        <dbReference type="ChEBI" id="CHEBI:57692"/>
    </ligand>
</feature>
<protein>
    <submittedName>
        <fullName evidence="11">Electron transfer flavoprotein subunit alpha</fullName>
    </submittedName>
</protein>
<gene>
    <name evidence="11" type="ORF">A2024_11555</name>
</gene>
<dbReference type="SMART" id="SM00893">
    <property type="entry name" value="ETF"/>
    <property type="match status" value="1"/>
</dbReference>
<feature type="domain" description="4Fe-4S ferredoxin-type" evidence="10">
    <location>
        <begin position="33"/>
        <end position="60"/>
    </location>
</feature>
<dbReference type="GO" id="GO:0033539">
    <property type="term" value="P:fatty acid beta-oxidation using acyl-CoA dehydrogenase"/>
    <property type="evidence" value="ECO:0007669"/>
    <property type="project" value="TreeGrafter"/>
</dbReference>
<feature type="binding site" evidence="9">
    <location>
        <position position="286"/>
    </location>
    <ligand>
        <name>FAD</name>
        <dbReference type="ChEBI" id="CHEBI:57692"/>
    </ligand>
</feature>
<dbReference type="EMBL" id="MFFM01000010">
    <property type="protein sequence ID" value="OGF13951.1"/>
    <property type="molecule type" value="Genomic_DNA"/>
</dbReference>
<dbReference type="Proteomes" id="UP000177230">
    <property type="component" value="Unassembled WGS sequence"/>
</dbReference>
<evidence type="ECO:0000256" key="1">
    <source>
        <dbReference type="ARBA" id="ARBA00005817"/>
    </source>
</evidence>
<dbReference type="PROSITE" id="PS00696">
    <property type="entry name" value="ETF_ALPHA"/>
    <property type="match status" value="1"/>
</dbReference>
<evidence type="ECO:0000313" key="11">
    <source>
        <dbReference type="EMBL" id="OGF13951.1"/>
    </source>
</evidence>
<comment type="caution">
    <text evidence="11">The sequence shown here is derived from an EMBL/GenBank/DDBJ whole genome shotgun (WGS) entry which is preliminary data.</text>
</comment>
<dbReference type="InterPro" id="IPR014730">
    <property type="entry name" value="ETF_a/b_N"/>
</dbReference>
<dbReference type="Gene3D" id="3.30.70.20">
    <property type="match status" value="2"/>
</dbReference>
<dbReference type="GO" id="GO:0046872">
    <property type="term" value="F:metal ion binding"/>
    <property type="evidence" value="ECO:0007669"/>
    <property type="project" value="UniProtKB-KW"/>
</dbReference>
<comment type="cofactor">
    <cofactor evidence="9">
        <name>FAD</name>
        <dbReference type="ChEBI" id="CHEBI:57692"/>
    </cofactor>
    <text evidence="9">Binds 1 FAD per dimer.</text>
</comment>
<dbReference type="PANTHER" id="PTHR43153:SF1">
    <property type="entry name" value="ELECTRON TRANSFER FLAVOPROTEIN SUBUNIT ALPHA, MITOCHONDRIAL"/>
    <property type="match status" value="1"/>
</dbReference>
<dbReference type="Pfam" id="PF00766">
    <property type="entry name" value="ETF_alpha"/>
    <property type="match status" value="1"/>
</dbReference>
<keyword evidence="2" id="KW-0813">Transport</keyword>
<dbReference type="InterPro" id="IPR001308">
    <property type="entry name" value="ETF_a/FixB"/>
</dbReference>
<evidence type="ECO:0000256" key="4">
    <source>
        <dbReference type="ARBA" id="ARBA00022723"/>
    </source>
</evidence>
<evidence type="ECO:0000256" key="2">
    <source>
        <dbReference type="ARBA" id="ARBA00022448"/>
    </source>
</evidence>
<dbReference type="PROSITE" id="PS51379">
    <property type="entry name" value="4FE4S_FER_2"/>
    <property type="match status" value="2"/>
</dbReference>
<accession>A0A1F5RIT5</accession>
<evidence type="ECO:0000256" key="7">
    <source>
        <dbReference type="ARBA" id="ARBA00023004"/>
    </source>
</evidence>
<dbReference type="FunFam" id="3.40.50.1220:FF:000001">
    <property type="entry name" value="Electron transfer flavoprotein, alpha subunit"/>
    <property type="match status" value="1"/>
</dbReference>
<keyword evidence="7" id="KW-0408">Iron</keyword>
<feature type="domain" description="4Fe-4S ferredoxin-type" evidence="10">
    <location>
        <begin position="2"/>
        <end position="31"/>
    </location>
</feature>
<feature type="binding site" evidence="9">
    <location>
        <begin position="311"/>
        <end position="312"/>
    </location>
    <ligand>
        <name>FAD</name>
        <dbReference type="ChEBI" id="CHEBI:57692"/>
    </ligand>
</feature>
<dbReference type="GO" id="GO:0051536">
    <property type="term" value="F:iron-sulfur cluster binding"/>
    <property type="evidence" value="ECO:0007669"/>
    <property type="project" value="UniProtKB-KW"/>
</dbReference>
<keyword evidence="5 9" id="KW-0274">FAD</keyword>
<dbReference type="InterPro" id="IPR014731">
    <property type="entry name" value="ETF_asu_C"/>
</dbReference>
<evidence type="ECO:0000256" key="8">
    <source>
        <dbReference type="ARBA" id="ARBA00023014"/>
    </source>
</evidence>
<comment type="similarity">
    <text evidence="1">Belongs to the ETF alpha-subunit/FixB family.</text>
</comment>
<dbReference type="InterPro" id="IPR017896">
    <property type="entry name" value="4Fe4S_Fe-S-bd"/>
</dbReference>
<name>A0A1F5RIT5_9BACT</name>
<dbReference type="InterPro" id="IPR029035">
    <property type="entry name" value="DHS-like_NAD/FAD-binding_dom"/>
</dbReference>
<evidence type="ECO:0000313" key="12">
    <source>
        <dbReference type="Proteomes" id="UP000177230"/>
    </source>
</evidence>
<evidence type="ECO:0000256" key="6">
    <source>
        <dbReference type="ARBA" id="ARBA00022982"/>
    </source>
</evidence>
<dbReference type="SUPFAM" id="SSF52402">
    <property type="entry name" value="Adenine nucleotide alpha hydrolases-like"/>
    <property type="match status" value="1"/>
</dbReference>
<dbReference type="InterPro" id="IPR018206">
    <property type="entry name" value="ETF_asu_C_CS"/>
</dbReference>
<proteinExistence type="inferred from homology"/>
<dbReference type="PANTHER" id="PTHR43153">
    <property type="entry name" value="ELECTRON TRANSFER FLAVOPROTEIN ALPHA"/>
    <property type="match status" value="1"/>
</dbReference>
<evidence type="ECO:0000259" key="10">
    <source>
        <dbReference type="PROSITE" id="PS51379"/>
    </source>
</evidence>
<dbReference type="AlphaFoldDB" id="A0A1F5RIT5"/>
<evidence type="ECO:0000256" key="5">
    <source>
        <dbReference type="ARBA" id="ARBA00022827"/>
    </source>
</evidence>
<feature type="binding site" evidence="9">
    <location>
        <begin position="342"/>
        <end position="349"/>
    </location>
    <ligand>
        <name>FAD</name>
        <dbReference type="ChEBI" id="CHEBI:57692"/>
    </ligand>
</feature>
<dbReference type="SUPFAM" id="SSF54862">
    <property type="entry name" value="4Fe-4S ferredoxins"/>
    <property type="match status" value="1"/>
</dbReference>
<keyword evidence="8" id="KW-0411">Iron-sulfur</keyword>
<dbReference type="PROSITE" id="PS00198">
    <property type="entry name" value="4FE4S_FER_1"/>
    <property type="match status" value="2"/>
</dbReference>
<organism evidence="11 12">
    <name type="scientific">Candidatus Edwardsbacteria bacterium GWF2_54_11</name>
    <dbReference type="NCBI Taxonomy" id="1817851"/>
    <lineage>
        <taxon>Bacteria</taxon>
        <taxon>Candidatus Edwardsiibacteriota</taxon>
    </lineage>
</organism>
<dbReference type="PIRSF" id="PIRSF000089">
    <property type="entry name" value="Electra_flavoP_a"/>
    <property type="match status" value="1"/>
</dbReference>
<dbReference type="Pfam" id="PF01012">
    <property type="entry name" value="ETF"/>
    <property type="match status" value="1"/>
</dbReference>
<keyword evidence="6" id="KW-0249">Electron transport</keyword>
<dbReference type="Pfam" id="PF12838">
    <property type="entry name" value="Fer4_7"/>
    <property type="match status" value="1"/>
</dbReference>
<dbReference type="InterPro" id="IPR033947">
    <property type="entry name" value="ETF_alpha_N"/>
</dbReference>
<dbReference type="Gene3D" id="3.40.50.1220">
    <property type="entry name" value="TPP-binding domain"/>
    <property type="match status" value="1"/>
</dbReference>
<keyword evidence="3" id="KW-0285">Flavoprotein</keyword>
<dbReference type="CDD" id="cd01715">
    <property type="entry name" value="ETF_alpha"/>
    <property type="match status" value="1"/>
</dbReference>
<reference evidence="11 12" key="1">
    <citation type="journal article" date="2016" name="Nat. Commun.">
        <title>Thousands of microbial genomes shed light on interconnected biogeochemical processes in an aquifer system.</title>
        <authorList>
            <person name="Anantharaman K."/>
            <person name="Brown C.T."/>
            <person name="Hug L.A."/>
            <person name="Sharon I."/>
            <person name="Castelle C.J."/>
            <person name="Probst A.J."/>
            <person name="Thomas B.C."/>
            <person name="Singh A."/>
            <person name="Wilkins M.J."/>
            <person name="Karaoz U."/>
            <person name="Brodie E.L."/>
            <person name="Williams K.H."/>
            <person name="Hubbard S.S."/>
            <person name="Banfield J.F."/>
        </authorList>
    </citation>
    <scope>NUCLEOTIDE SEQUENCE [LARGE SCALE GENOMIC DNA]</scope>
</reference>
<evidence type="ECO:0000256" key="3">
    <source>
        <dbReference type="ARBA" id="ARBA00022630"/>
    </source>
</evidence>
<dbReference type="InterPro" id="IPR014729">
    <property type="entry name" value="Rossmann-like_a/b/a_fold"/>
</dbReference>
<dbReference type="GO" id="GO:0009055">
    <property type="term" value="F:electron transfer activity"/>
    <property type="evidence" value="ECO:0007669"/>
    <property type="project" value="InterPro"/>
</dbReference>
<keyword evidence="4" id="KW-0479">Metal-binding</keyword>
<dbReference type="SUPFAM" id="SSF52467">
    <property type="entry name" value="DHS-like NAD/FAD-binding domain"/>
    <property type="match status" value="1"/>
</dbReference>
<feature type="binding site" evidence="9">
    <location>
        <begin position="325"/>
        <end position="329"/>
    </location>
    <ligand>
        <name>FAD</name>
        <dbReference type="ChEBI" id="CHEBI:57692"/>
    </ligand>
</feature>
<dbReference type="GO" id="GO:0050660">
    <property type="term" value="F:flavin adenine dinucleotide binding"/>
    <property type="evidence" value="ECO:0007669"/>
    <property type="project" value="InterPro"/>
</dbReference>